<dbReference type="Pfam" id="PF19407">
    <property type="entry name" value="DUF5979"/>
    <property type="match status" value="2"/>
</dbReference>
<feature type="region of interest" description="Disordered" evidence="1">
    <location>
        <begin position="728"/>
        <end position="758"/>
    </location>
</feature>
<feature type="compositionally biased region" description="Polar residues" evidence="1">
    <location>
        <begin position="1352"/>
        <end position="1363"/>
    </location>
</feature>
<feature type="compositionally biased region" description="Low complexity" evidence="1">
    <location>
        <begin position="2463"/>
        <end position="2510"/>
    </location>
</feature>
<comment type="caution">
    <text evidence="5">The sequence shown here is derived from an EMBL/GenBank/DDBJ whole genome shotgun (WGS) entry which is preliminary data.</text>
</comment>
<name>A0ABD4TT69_9ACTO</name>
<feature type="signal peptide" evidence="3">
    <location>
        <begin position="1"/>
        <end position="27"/>
    </location>
</feature>
<evidence type="ECO:0000313" key="5">
    <source>
        <dbReference type="EMBL" id="MCU9968105.1"/>
    </source>
</evidence>
<feature type="compositionally biased region" description="Basic and acidic residues" evidence="1">
    <location>
        <begin position="732"/>
        <end position="751"/>
    </location>
</feature>
<evidence type="ECO:0000313" key="6">
    <source>
        <dbReference type="Proteomes" id="UP001209486"/>
    </source>
</evidence>
<evidence type="ECO:0000259" key="4">
    <source>
        <dbReference type="Pfam" id="PF19407"/>
    </source>
</evidence>
<gene>
    <name evidence="5" type="ORF">FYZ43_01440</name>
</gene>
<keyword evidence="2" id="KW-0472">Membrane</keyword>
<proteinExistence type="predicted"/>
<feature type="domain" description="DUF5979" evidence="4">
    <location>
        <begin position="986"/>
        <end position="1092"/>
    </location>
</feature>
<feature type="region of interest" description="Disordered" evidence="1">
    <location>
        <begin position="1350"/>
        <end position="1376"/>
    </location>
</feature>
<keyword evidence="2" id="KW-0812">Transmembrane</keyword>
<organism evidence="5 6">
    <name type="scientific">Mobiluncus mulieris</name>
    <dbReference type="NCBI Taxonomy" id="2052"/>
    <lineage>
        <taxon>Bacteria</taxon>
        <taxon>Bacillati</taxon>
        <taxon>Actinomycetota</taxon>
        <taxon>Actinomycetes</taxon>
        <taxon>Actinomycetales</taxon>
        <taxon>Actinomycetaceae</taxon>
        <taxon>Mobiluncus</taxon>
    </lineage>
</organism>
<feature type="region of interest" description="Disordered" evidence="1">
    <location>
        <begin position="43"/>
        <end position="69"/>
    </location>
</feature>
<keyword evidence="2" id="KW-1133">Transmembrane helix</keyword>
<evidence type="ECO:0000256" key="2">
    <source>
        <dbReference type="SAM" id="Phobius"/>
    </source>
</evidence>
<feature type="region of interest" description="Disordered" evidence="1">
    <location>
        <begin position="2457"/>
        <end position="2515"/>
    </location>
</feature>
<evidence type="ECO:0000256" key="3">
    <source>
        <dbReference type="SAM" id="SignalP"/>
    </source>
</evidence>
<feature type="domain" description="DUF5979" evidence="4">
    <location>
        <begin position="1120"/>
        <end position="1212"/>
    </location>
</feature>
<dbReference type="RefSeq" id="WP_263474557.1">
    <property type="nucleotide sequence ID" value="NZ_VSZY01000002.1"/>
</dbReference>
<reference evidence="5 6" key="1">
    <citation type="submission" date="2019-08" db="EMBL/GenBank/DDBJ databases">
        <title>Comparison of rpoB and gyrB Sequences from Mobiluncus Species and Development of a Multiplex PCR Method for Clinical Detection of Mobiluncus curtisii and Mobiluncus mulieris.</title>
        <authorList>
            <person name="Yang L."/>
            <person name="Shen Y."/>
            <person name="Xu G."/>
            <person name="Shu L.-B."/>
            <person name="Hu J."/>
            <person name="Zhang R."/>
            <person name="Wang Y."/>
            <person name="Zhou H.-W."/>
            <person name="Zhang X."/>
        </authorList>
    </citation>
    <scope>NUCLEOTIDE SEQUENCE [LARGE SCALE GENOMIC DNA]</scope>
    <source>
        <strain evidence="5 6">M26</strain>
    </source>
</reference>
<feature type="chain" id="PRO_5044870266" description="DUF5979 domain-containing protein" evidence="3">
    <location>
        <begin position="28"/>
        <end position="2578"/>
    </location>
</feature>
<feature type="compositionally biased region" description="Low complexity" evidence="1">
    <location>
        <begin position="2132"/>
        <end position="2145"/>
    </location>
</feature>
<protein>
    <recommendedName>
        <fullName evidence="4">DUF5979 domain-containing protein</fullName>
    </recommendedName>
</protein>
<keyword evidence="3" id="KW-0732">Signal</keyword>
<feature type="compositionally biased region" description="Low complexity" evidence="1">
    <location>
        <begin position="1459"/>
        <end position="1489"/>
    </location>
</feature>
<sequence>MKESWLTKRLAAFVLAPCVALAGFAIALPATFFPAAEKANATDRAATDHSGPIGTDNDPWPQSFPRDTSLHHESKLKSGRIALVFDFDARYTWESMGGYNFEQRNQIKQYLQNLKGAPVQVGIYTFDRFDRPDNDYPNVAWGNTPDLPATSLDNKEGFDKVMKKLDSLDATGGTKRRKPDATDNFSNQEQGLQKVINDMKKYRYTDVFLFTTGVPNRCGVKDVGCDPDAMIDQAKRDPDKKKFLEDSGVVNVKDWDKYTFDRKGVVAAALKSYELQKGTPEWPGAKLRLMHMNFYYGVNPKECPNDREKRLIEYAGYMLGKKITYTTSQGCQITFNNVNFDNGETLTDRWIAIRHSGHLNRWDTDRDWINKHPNKKVIIDACNKWHGIGVKTLTRWDGIFQDEVKLGGGDGNQMCNHVRDGKFGQTIVKWLRKTRGLAVIKDVVDQDLRYIKPNAGRTIQIVRNDSATYNYLAGSDGMVDEDTSTGYPVEKVVVPETSGKSAGHKQTATEILTPFKGTDNQLHTGRCVGWSVGEKPELFYPLNYSLDEWGYTGFRFSNEQQAKYNLIKCAMYSRPLQEVQIVKRATTAKDDPIATVLGGTIEKPDGGASYAFGWKCTDPLGLNPQEVISEGSPDNKGNILTIKGKVNNVYDWNPIGIGREVTVPAASGGNPTAKSMLPVGSRCEITEKISLPSGYYPNEPEKTRAKANQLFTSENRVTGRNYKIEIPTNASEEVKKDPELVGQKKTEDTSKGDSQAAESHTFGATINYQAGSTSESGVSPVSQLVSITTYKSKKAGIKFTLELTNSDGDQAFNTLKEEELNGRREKTLPVYYNCRFMPDSKKPLELPETNQGYIPTPVQSGWIYVPVTTDKTTNRTTGVAYLGYQGVNLKDGTLPKQDGHDLMIPTWPVGTHCLFDTVASAETGQSESKPLQLPGFSSENSYKSTLCGADNGSLNQCGNKFFWVGSNKNHEIHLTQNFKRLYGKLQVTKLLQGAAEKEFDAKSQGVGHGYRMVLACKQSGVPVPLEGNKNPGMTVWQGKPVTVGGVPAQADCTITEDLSKTKIKNVEIHAPKPQTVKITDLAQANRVMVTNALSYKKRTLRIQYNTGFDRNMTDDLKSLINNREKTLTVNCTDMDGREVKFSGGSSLTVSGASGTANVSNVPAGSKCTVSADTTGFSVTLGGGKTYTIQVESTPVEVSIPDSDEANATVQAQFSTSPAGKISIASAVKQWPVYNSVKSTLDNKKLHAVITCGTKKYWESDLNLDNKLLTVTPAASATAKIPENTPCNLEVNIDEWPEQVEVTTAMRGVNSGTQSGSKWTTGKSLSFPFTSPGSTTSTTLTLEHRFTEEMTPATLTLNEPSMWTSADPGETDANKRFPVPVSWKNALVEANSGISANVRCEFGSDTFSSPLRFDKSTKSITTQVPKGWNCGFTVDRDALGISGTTLRQVTWQVGSGNHATTTEGYEYSTTGDQGSPNLPSASSPSTPSVSGEASAPKKSVNISWKSQNGFQAFLDRDYRMQLASFNVKKKVGGEGVGAIPAEFQFQIHYSCTLNGKPIPLPQPAAINTQQFPTTVANGTEAWDAQTALKKTLKDRLQTIGSTAPMSQSISIVRFQQGEWHPIDALPAGAVCTLYEDSKATVDSSRLDNYWTHTGGYRGREKEFTCQESSQECSLSGTTADGMNQVKIALSTDVRPRKNADYEAKNNATTKNGVPLNPHVPETLPENFSGTVVPWNNYTFNKAKNLQLTMKVKGTGKELVAGKTLQARLYCKPPAMRKQDGTLAETQSMKGRNPVNISLDFKVEKPNSESAGASPNASGKAQIQNTSTDQEYVLTATSGLRLPVNYKCVIAQKNFPLGDGVLNTVITPGTDSVTMAKTTFATVNPPVSGSNIATEEQLKEFYTTMGGADLNSPYVREYEDDGYYKDSQAEGNKPQKTVDPNVFQGMDENFIAGFQMPAQLAEDKTVSFTLTNTVQRQGVNLTASHKLIDAVSGYYNFGQLNPSGYKLAYKCEDKYLRQVKDKDKPQIYEGEIALANGASAVPVFTADDTNTAVAFVPATSSCQFRLKNAGADPLADNTAIQLVTTVKAEHDIKFDDRFNNGKRAPGKTPEALEIGNLVVDNEGDPRNPVLFEKNPNSNPNSPGSQSAGTGGGSTGSTSGSNTAPLQAQLNFETWYFTGQQKYSVMTYAYGTQHDTAIPADTSFGYNYKCTPPKGFPAATFGELNGNFSQTLNQQESLGRNNTDNIKVVPEGTICQVNGTWKDSQLPYLKVVTSRVKNTPEMWKKVPGSDQLQPDFSMSGLEWNLIAHKEKPNFSVTLDKDNPDGVIVHTVYRNGAEVYVRRVDKPATSSTVNTVTGAKFDLCIADQNSCLKSDSNSILASASWLKFEPVPGNSGVYKATLAPGTYWLGTTDTGKGNQTELLWQRYKFEVKVTKDNACTNTDTFVELAPETKHSGLVDLQQRQLENTPTTGTGTTTPASGTGAGTNPATPGSPSTNPASPSTPTTPSSGTTSGIAAPPEPQCLVNAALGFTKWDVDVADIRFGDLPLTGGRMLWLLGAAGTMLAGAVALMVRNRRRDVNNA</sequence>
<feature type="region of interest" description="Disordered" evidence="1">
    <location>
        <begin position="2094"/>
        <end position="2161"/>
    </location>
</feature>
<feature type="region of interest" description="Disordered" evidence="1">
    <location>
        <begin position="1459"/>
        <end position="1497"/>
    </location>
</feature>
<dbReference type="InterPro" id="IPR046022">
    <property type="entry name" value="DUF5979"/>
</dbReference>
<feature type="transmembrane region" description="Helical" evidence="2">
    <location>
        <begin position="2549"/>
        <end position="2568"/>
    </location>
</feature>
<accession>A0ABD4TT69</accession>
<dbReference type="EMBL" id="VSZY01000002">
    <property type="protein sequence ID" value="MCU9968105.1"/>
    <property type="molecule type" value="Genomic_DNA"/>
</dbReference>
<dbReference type="Proteomes" id="UP001209486">
    <property type="component" value="Unassembled WGS sequence"/>
</dbReference>
<evidence type="ECO:0000256" key="1">
    <source>
        <dbReference type="SAM" id="MobiDB-lite"/>
    </source>
</evidence>